<accession>A0A0F9U2R6</accession>
<comment type="caution">
    <text evidence="6">The sequence shown here is derived from an EMBL/GenBank/DDBJ whole genome shotgun (WGS) entry which is preliminary data.</text>
</comment>
<dbReference type="AlphaFoldDB" id="A0A0F9U2R6"/>
<gene>
    <name evidence="6" type="ORF">LCGC14_0580400</name>
</gene>
<evidence type="ECO:0000256" key="4">
    <source>
        <dbReference type="ARBA" id="ARBA00022801"/>
    </source>
</evidence>
<dbReference type="PANTHER" id="PTHR43798">
    <property type="entry name" value="MONOACYLGLYCEROL LIPASE"/>
    <property type="match status" value="1"/>
</dbReference>
<dbReference type="Pfam" id="PF00561">
    <property type="entry name" value="Abhydrolase_1"/>
    <property type="match status" value="1"/>
</dbReference>
<dbReference type="InterPro" id="IPR029058">
    <property type="entry name" value="AB_hydrolase_fold"/>
</dbReference>
<dbReference type="EMBL" id="LAZR01000877">
    <property type="protein sequence ID" value="KKN55626.1"/>
    <property type="molecule type" value="Genomic_DNA"/>
</dbReference>
<sequence length="253" mass="28199">MHIKKMGNGPDLVMLHGWSMHSAVWHDLAELLAKNFTLHLVDLPGHGQSEWHEHALDHDVLLADLASELPQSAHWLGWSLGGLISIAFAKLFPERVNKLVLFATTPCFVKQADWPCAMEPEVFQTFADNLKTNQAETLQRFLLLQARGSNYSRDTVRQLTTQLAIENPPVKEALEAGLDLLIGMDVRSQLAMLTCPILMILGDRDTLIPSEMLEVVEQMTCNVEAILLKGAGHAPFISQTTECLQAIELFLDE</sequence>
<dbReference type="InterPro" id="IPR010076">
    <property type="entry name" value="BioH"/>
</dbReference>
<dbReference type="InterPro" id="IPR050266">
    <property type="entry name" value="AB_hydrolase_sf"/>
</dbReference>
<evidence type="ECO:0000256" key="1">
    <source>
        <dbReference type="ARBA" id="ARBA00022487"/>
    </source>
</evidence>
<keyword evidence="1" id="KW-0719">Serine esterase</keyword>
<evidence type="ECO:0000256" key="3">
    <source>
        <dbReference type="ARBA" id="ARBA00022756"/>
    </source>
</evidence>
<dbReference type="SUPFAM" id="SSF53474">
    <property type="entry name" value="alpha/beta-Hydrolases"/>
    <property type="match status" value="1"/>
</dbReference>
<dbReference type="InterPro" id="IPR000073">
    <property type="entry name" value="AB_hydrolase_1"/>
</dbReference>
<evidence type="ECO:0000259" key="5">
    <source>
        <dbReference type="Pfam" id="PF00561"/>
    </source>
</evidence>
<keyword evidence="3" id="KW-0093">Biotin biosynthesis</keyword>
<dbReference type="HAMAP" id="MF_01260">
    <property type="entry name" value="Carboxylester"/>
    <property type="match status" value="1"/>
</dbReference>
<proteinExistence type="inferred from homology"/>
<name>A0A0F9U2R6_9ZZZZ</name>
<dbReference type="Gene3D" id="3.40.50.1820">
    <property type="entry name" value="alpha/beta hydrolase"/>
    <property type="match status" value="1"/>
</dbReference>
<protein>
    <recommendedName>
        <fullName evidence="5">AB hydrolase-1 domain-containing protein</fullName>
    </recommendedName>
</protein>
<dbReference type="GO" id="GO:0052689">
    <property type="term" value="F:carboxylic ester hydrolase activity"/>
    <property type="evidence" value="ECO:0007669"/>
    <property type="project" value="UniProtKB-KW"/>
</dbReference>
<keyword evidence="4" id="KW-0378">Hydrolase</keyword>
<evidence type="ECO:0000256" key="2">
    <source>
        <dbReference type="ARBA" id="ARBA00022490"/>
    </source>
</evidence>
<dbReference type="GO" id="GO:0009102">
    <property type="term" value="P:biotin biosynthetic process"/>
    <property type="evidence" value="ECO:0007669"/>
    <property type="project" value="UniProtKB-KW"/>
</dbReference>
<reference evidence="6" key="1">
    <citation type="journal article" date="2015" name="Nature">
        <title>Complex archaea that bridge the gap between prokaryotes and eukaryotes.</title>
        <authorList>
            <person name="Spang A."/>
            <person name="Saw J.H."/>
            <person name="Jorgensen S.L."/>
            <person name="Zaremba-Niedzwiedzka K."/>
            <person name="Martijn J."/>
            <person name="Lind A.E."/>
            <person name="van Eijk R."/>
            <person name="Schleper C."/>
            <person name="Guy L."/>
            <person name="Ettema T.J."/>
        </authorList>
    </citation>
    <scope>NUCLEOTIDE SEQUENCE</scope>
</reference>
<dbReference type="PRINTS" id="PR00111">
    <property type="entry name" value="ABHYDROLASE"/>
</dbReference>
<dbReference type="GO" id="GO:0016020">
    <property type="term" value="C:membrane"/>
    <property type="evidence" value="ECO:0007669"/>
    <property type="project" value="TreeGrafter"/>
</dbReference>
<feature type="domain" description="AB hydrolase-1" evidence="5">
    <location>
        <begin position="12"/>
        <end position="237"/>
    </location>
</feature>
<keyword evidence="2" id="KW-0963">Cytoplasm</keyword>
<dbReference type="NCBIfam" id="TIGR01738">
    <property type="entry name" value="bioH"/>
    <property type="match status" value="1"/>
</dbReference>
<evidence type="ECO:0000313" key="6">
    <source>
        <dbReference type="EMBL" id="KKN55626.1"/>
    </source>
</evidence>
<organism evidence="6">
    <name type="scientific">marine sediment metagenome</name>
    <dbReference type="NCBI Taxonomy" id="412755"/>
    <lineage>
        <taxon>unclassified sequences</taxon>
        <taxon>metagenomes</taxon>
        <taxon>ecological metagenomes</taxon>
    </lineage>
</organism>
<dbReference type="PANTHER" id="PTHR43798:SF31">
    <property type="entry name" value="AB HYDROLASE SUPERFAMILY PROTEIN YCLE"/>
    <property type="match status" value="1"/>
</dbReference>